<keyword evidence="1" id="KW-0732">Signal</keyword>
<dbReference type="PROSITE" id="PS51257">
    <property type="entry name" value="PROKAR_LIPOPROTEIN"/>
    <property type="match status" value="1"/>
</dbReference>
<feature type="signal peptide" evidence="1">
    <location>
        <begin position="1"/>
        <end position="25"/>
    </location>
</feature>
<dbReference type="EMBL" id="CAUYUE010000002">
    <property type="protein sequence ID" value="CAK0742256.1"/>
    <property type="molecule type" value="Genomic_DNA"/>
</dbReference>
<feature type="chain" id="PRO_5043471815" evidence="1">
    <location>
        <begin position="26"/>
        <end position="234"/>
    </location>
</feature>
<protein>
    <submittedName>
        <fullName evidence="2">Uncharacterized protein</fullName>
    </submittedName>
</protein>
<dbReference type="AlphaFoldDB" id="A0AAV1HSX9"/>
<keyword evidence="3" id="KW-1185">Reference proteome</keyword>
<evidence type="ECO:0000313" key="3">
    <source>
        <dbReference type="Proteomes" id="UP001314263"/>
    </source>
</evidence>
<sequence>MGRESPTRSACWLLVACCSAAACVGDQGGRRSLQQATVIGATSVRSPDGTRNLFSLHGVGTQKYRAATNGSYIHMGTTADLFENADRKGTHYAEESGVPVWEVLDSSGAVAGSVKGRALTKVAREGSPVDGGFGSVDSVLYVTYDAEGWLGEVTYIEMQNPLGGVVPTGLYALPAHADKVDNHKLAIPYQADYNFLSGGLPYGKGGKERAPAFEAGDGVQERTAALKRRACICP</sequence>
<evidence type="ECO:0000256" key="1">
    <source>
        <dbReference type="SAM" id="SignalP"/>
    </source>
</evidence>
<accession>A0AAV1HSX9</accession>
<proteinExistence type="predicted"/>
<comment type="caution">
    <text evidence="2">The sequence shown here is derived from an EMBL/GenBank/DDBJ whole genome shotgun (WGS) entry which is preliminary data.</text>
</comment>
<evidence type="ECO:0000313" key="2">
    <source>
        <dbReference type="EMBL" id="CAK0742256.1"/>
    </source>
</evidence>
<gene>
    <name evidence="2" type="ORF">CVIRNUC_001383</name>
</gene>
<name>A0AAV1HSX9_9CHLO</name>
<reference evidence="2 3" key="1">
    <citation type="submission" date="2023-10" db="EMBL/GenBank/DDBJ databases">
        <authorList>
            <person name="Maclean D."/>
            <person name="Macfadyen A."/>
        </authorList>
    </citation>
    <scope>NUCLEOTIDE SEQUENCE [LARGE SCALE GENOMIC DNA]</scope>
</reference>
<dbReference type="PANTHER" id="PTHR35567">
    <property type="entry name" value="MALATE DEHYDROGENASE (AFU_ORTHOLOGUE AFUA_2G13800)"/>
    <property type="match status" value="1"/>
</dbReference>
<dbReference type="PANTHER" id="PTHR35567:SF1">
    <property type="entry name" value="CONSERVED FUNGAL PROTEIN (AFU_ORTHOLOGUE AFUA_1G14230)"/>
    <property type="match status" value="1"/>
</dbReference>
<dbReference type="Proteomes" id="UP001314263">
    <property type="component" value="Unassembled WGS sequence"/>
</dbReference>
<organism evidence="2 3">
    <name type="scientific">Coccomyxa viridis</name>
    <dbReference type="NCBI Taxonomy" id="1274662"/>
    <lineage>
        <taxon>Eukaryota</taxon>
        <taxon>Viridiplantae</taxon>
        <taxon>Chlorophyta</taxon>
        <taxon>core chlorophytes</taxon>
        <taxon>Trebouxiophyceae</taxon>
        <taxon>Trebouxiophyceae incertae sedis</taxon>
        <taxon>Coccomyxaceae</taxon>
        <taxon>Coccomyxa</taxon>
    </lineage>
</organism>